<keyword evidence="5" id="KW-1185">Reference proteome</keyword>
<dbReference type="PROSITE" id="PS51197">
    <property type="entry name" value="HTH_RRF2_2"/>
    <property type="match status" value="1"/>
</dbReference>
<evidence type="ECO:0000313" key="4">
    <source>
        <dbReference type="EMBL" id="CUU77641.1"/>
    </source>
</evidence>
<dbReference type="Gene3D" id="1.10.10.10">
    <property type="entry name" value="Winged helix-like DNA-binding domain superfamily/Winged helix DNA-binding domain"/>
    <property type="match status" value="1"/>
</dbReference>
<dbReference type="AlphaFoldDB" id="A0A2S5J6H4"/>
<dbReference type="PANTHER" id="PTHR33221">
    <property type="entry name" value="WINGED HELIX-TURN-HELIX TRANSCRIPTIONAL REGULATOR, RRF2 FAMILY"/>
    <property type="match status" value="1"/>
</dbReference>
<dbReference type="Proteomes" id="UP000052237">
    <property type="component" value="Unassembled WGS sequence"/>
</dbReference>
<organism evidence="4 7">
    <name type="scientific">Campylobacter hyointestinalis subsp. hyointestinalis</name>
    <dbReference type="NCBI Taxonomy" id="91352"/>
    <lineage>
        <taxon>Bacteria</taxon>
        <taxon>Pseudomonadati</taxon>
        <taxon>Campylobacterota</taxon>
        <taxon>Epsilonproteobacteria</taxon>
        <taxon>Campylobacterales</taxon>
        <taxon>Campylobacteraceae</taxon>
        <taxon>Campylobacter</taxon>
    </lineage>
</organism>
<proteinExistence type="predicted"/>
<keyword evidence="1" id="KW-0238">DNA-binding</keyword>
<dbReference type="Proteomes" id="UP000052245">
    <property type="component" value="Unassembled WGS sequence"/>
</dbReference>
<accession>A0A0S4RNQ7</accession>
<accession>A0A2S5J6H4</accession>
<dbReference type="NCBIfam" id="TIGR00738">
    <property type="entry name" value="rrf2_super"/>
    <property type="match status" value="1"/>
</dbReference>
<dbReference type="InterPro" id="IPR036390">
    <property type="entry name" value="WH_DNA-bd_sf"/>
</dbReference>
<name>A0A2S5J6H4_CAMHY</name>
<dbReference type="EMBL" id="FAVC01000001">
    <property type="protein sequence ID" value="CUU75739.1"/>
    <property type="molecule type" value="Genomic_DNA"/>
</dbReference>
<dbReference type="GO" id="GO:0005829">
    <property type="term" value="C:cytosol"/>
    <property type="evidence" value="ECO:0007669"/>
    <property type="project" value="TreeGrafter"/>
</dbReference>
<dbReference type="EMBL" id="FAVB01000001">
    <property type="protein sequence ID" value="CUU71954.1"/>
    <property type="molecule type" value="Genomic_DNA"/>
</dbReference>
<dbReference type="SUPFAM" id="SSF46785">
    <property type="entry name" value="Winged helix' DNA-binding domain"/>
    <property type="match status" value="1"/>
</dbReference>
<comment type="caution">
    <text evidence="4">The sequence shown here is derived from an EMBL/GenBank/DDBJ whole genome shotgun (WGS) entry which is preliminary data.</text>
</comment>
<sequence>MSLLSTKGVYGLMSIYEISKGDGQNPVSLKDISTNIGVSKNYLEQVLNALRNSGFVGSIKGLKGGYFLLKTLDEITFYDVFKCIENDFCLTPGYSKHATYDLLFREYDDKLTELFKEPLSSFKKYQAEAKKYLNYVI</sequence>
<dbReference type="PANTHER" id="PTHR33221:SF5">
    <property type="entry name" value="HTH-TYPE TRANSCRIPTIONAL REGULATOR ISCR"/>
    <property type="match status" value="1"/>
</dbReference>
<dbReference type="EMBL" id="FAUW01000002">
    <property type="protein sequence ID" value="CUU77641.1"/>
    <property type="molecule type" value="Genomic_DNA"/>
</dbReference>
<dbReference type="RefSeq" id="WP_034963784.1">
    <property type="nucleotide sequence ID" value="NZ_CBCRTP010000012.1"/>
</dbReference>
<dbReference type="GO" id="GO:0003677">
    <property type="term" value="F:DNA binding"/>
    <property type="evidence" value="ECO:0007669"/>
    <property type="project" value="UniProtKB-KW"/>
</dbReference>
<dbReference type="GO" id="GO:0003700">
    <property type="term" value="F:DNA-binding transcription factor activity"/>
    <property type="evidence" value="ECO:0007669"/>
    <property type="project" value="TreeGrafter"/>
</dbReference>
<dbReference type="InterPro" id="IPR036388">
    <property type="entry name" value="WH-like_DNA-bd_sf"/>
</dbReference>
<protein>
    <submittedName>
        <fullName evidence="4">BadM/Rrf2 family transcriptional regulator</fullName>
    </submittedName>
</protein>
<evidence type="ECO:0000313" key="7">
    <source>
        <dbReference type="Proteomes" id="UP000052257"/>
    </source>
</evidence>
<evidence type="ECO:0000313" key="2">
    <source>
        <dbReference type="EMBL" id="CUU71954.1"/>
    </source>
</evidence>
<reference evidence="5 6" key="1">
    <citation type="submission" date="2015-11" db="EMBL/GenBank/DDBJ databases">
        <authorList>
            <consortium name="Pathogen Informatics"/>
        </authorList>
    </citation>
    <scope>NUCLEOTIDE SEQUENCE [LARGE SCALE GENOMIC DNA]</scope>
    <source>
        <strain evidence="2 5">006A-0059</strain>
        <strain evidence="4 7">006A-0191</strain>
        <strain evidence="3 6">007A-0283</strain>
    </source>
</reference>
<evidence type="ECO:0000313" key="6">
    <source>
        <dbReference type="Proteomes" id="UP000052245"/>
    </source>
</evidence>
<dbReference type="Pfam" id="PF02082">
    <property type="entry name" value="Rrf2"/>
    <property type="match status" value="1"/>
</dbReference>
<gene>
    <name evidence="4" type="primary">cymR</name>
    <name evidence="2" type="ORF">ERS686654_00384</name>
    <name evidence="4" type="ORF">ERS739220_00886</name>
    <name evidence="3" type="ORF">ERS739223_00565</name>
</gene>
<dbReference type="Proteomes" id="UP000052257">
    <property type="component" value="Unassembled WGS sequence"/>
</dbReference>
<evidence type="ECO:0000313" key="3">
    <source>
        <dbReference type="EMBL" id="CUU75739.1"/>
    </source>
</evidence>
<dbReference type="InterPro" id="IPR000944">
    <property type="entry name" value="Tscrpt_reg_Rrf2"/>
</dbReference>
<evidence type="ECO:0000313" key="5">
    <source>
        <dbReference type="Proteomes" id="UP000052237"/>
    </source>
</evidence>
<evidence type="ECO:0000256" key="1">
    <source>
        <dbReference type="ARBA" id="ARBA00023125"/>
    </source>
</evidence>